<organism evidence="1 2">
    <name type="scientific">Azohydromonas lata</name>
    <dbReference type="NCBI Taxonomy" id="45677"/>
    <lineage>
        <taxon>Bacteria</taxon>
        <taxon>Pseudomonadati</taxon>
        <taxon>Pseudomonadota</taxon>
        <taxon>Betaproteobacteria</taxon>
        <taxon>Burkholderiales</taxon>
        <taxon>Sphaerotilaceae</taxon>
        <taxon>Azohydromonas</taxon>
    </lineage>
</organism>
<proteinExistence type="predicted"/>
<evidence type="ECO:0008006" key="3">
    <source>
        <dbReference type="Google" id="ProtNLM"/>
    </source>
</evidence>
<name>A0ABU5I849_9BURK</name>
<reference evidence="1 2" key="1">
    <citation type="submission" date="2023-11" db="EMBL/GenBank/DDBJ databases">
        <title>Draft genome of Azohydromonas lata strain H1 (DSM1123), a polyhydroxyalkanoate producer.</title>
        <authorList>
            <person name="Traversa D."/>
            <person name="D'Addabbo P."/>
            <person name="Pazzani C."/>
            <person name="Manzari C."/>
            <person name="Chiara M."/>
            <person name="Scrascia M."/>
        </authorList>
    </citation>
    <scope>NUCLEOTIDE SEQUENCE [LARGE SCALE GENOMIC DNA]</scope>
    <source>
        <strain evidence="1 2">H1</strain>
        <plasmid evidence="1">unnamed</plasmid>
    </source>
</reference>
<dbReference type="EMBL" id="JAXOJX010000001">
    <property type="protein sequence ID" value="MDZ5455263.1"/>
    <property type="molecule type" value="Genomic_DNA"/>
</dbReference>
<evidence type="ECO:0000313" key="2">
    <source>
        <dbReference type="Proteomes" id="UP001293718"/>
    </source>
</evidence>
<dbReference type="Proteomes" id="UP001293718">
    <property type="component" value="Unassembled WGS sequence"/>
</dbReference>
<gene>
    <name evidence="1" type="ORF">SM757_01625</name>
</gene>
<dbReference type="RefSeq" id="WP_322463958.1">
    <property type="nucleotide sequence ID" value="NZ_JAXOJX010000001.1"/>
</dbReference>
<sequence>MNPTHPISDAFFNDLREGCLQPLLAAIKSDDTLLLGLRGSYVSIYYRGGELLTVRPAAHGYRARFNKDYDREGFLPQRLQPYGGEVLLEKPISSSAGAQALVNVLHELKRLMDVHPKIQSAHEREFQQLIARENNRTRAAGETPYFITDIEHANGDARFDMLGVRWLASDRKHSDRLLPVLVEVKYGAAALEGPSGLVAHLEDLRKRLSDAAFLQALHANIAGQFNQLAELGLLRFNRSEAIESFTVNEKAFERLQVVLVLAGYNPRSSKLGKVLEEIKAFASDDMPFELCFFQATFAGYAMHDCAMLSLQEFRTLVAALGAKH</sequence>
<evidence type="ECO:0000313" key="1">
    <source>
        <dbReference type="EMBL" id="MDZ5455263.1"/>
    </source>
</evidence>
<geneLocation type="plasmid" evidence="1">
    <name>unnamed</name>
</geneLocation>
<keyword evidence="2" id="KW-1185">Reference proteome</keyword>
<comment type="caution">
    <text evidence="1">The sequence shown here is derived from an EMBL/GenBank/DDBJ whole genome shotgun (WGS) entry which is preliminary data.</text>
</comment>
<keyword evidence="1" id="KW-0614">Plasmid</keyword>
<protein>
    <recommendedName>
        <fullName evidence="3">DUF1837 domain-containing protein</fullName>
    </recommendedName>
</protein>
<accession>A0ABU5I849</accession>